<comment type="similarity">
    <text evidence="2 5">Belongs to the RRS1 family.</text>
</comment>
<keyword evidence="3 5" id="KW-0690">Ribosome biogenesis</keyword>
<accession>A0A914X0S9</accession>
<feature type="region of interest" description="Disordered" evidence="6">
    <location>
        <begin position="235"/>
        <end position="385"/>
    </location>
</feature>
<evidence type="ECO:0000256" key="3">
    <source>
        <dbReference type="ARBA" id="ARBA00022517"/>
    </source>
</evidence>
<dbReference type="WBParaSite" id="PSAMB.scaffold6005size10395.g27713.t1">
    <property type="protein sequence ID" value="PSAMB.scaffold6005size10395.g27713.t1"/>
    <property type="gene ID" value="PSAMB.scaffold6005size10395.g27713"/>
</dbReference>
<dbReference type="AlphaFoldDB" id="A0A914X0S9"/>
<dbReference type="GO" id="GO:0005634">
    <property type="term" value="C:nucleus"/>
    <property type="evidence" value="ECO:0007669"/>
    <property type="project" value="UniProtKB-SubCell"/>
</dbReference>
<dbReference type="Proteomes" id="UP000887566">
    <property type="component" value="Unplaced"/>
</dbReference>
<feature type="compositionally biased region" description="Basic and acidic residues" evidence="6">
    <location>
        <begin position="162"/>
        <end position="177"/>
    </location>
</feature>
<name>A0A914X0S9_9BILA</name>
<evidence type="ECO:0000256" key="6">
    <source>
        <dbReference type="SAM" id="MobiDB-lite"/>
    </source>
</evidence>
<dbReference type="GO" id="GO:0042254">
    <property type="term" value="P:ribosome biogenesis"/>
    <property type="evidence" value="ECO:0007669"/>
    <property type="project" value="UniProtKB-KW"/>
</dbReference>
<keyword evidence="4 5" id="KW-0539">Nucleus</keyword>
<evidence type="ECO:0000256" key="1">
    <source>
        <dbReference type="ARBA" id="ARBA00004123"/>
    </source>
</evidence>
<evidence type="ECO:0000256" key="2">
    <source>
        <dbReference type="ARBA" id="ARBA00010077"/>
    </source>
</evidence>
<reference evidence="8" key="1">
    <citation type="submission" date="2022-11" db="UniProtKB">
        <authorList>
            <consortium name="WormBaseParasite"/>
        </authorList>
    </citation>
    <scope>IDENTIFICATION</scope>
</reference>
<proteinExistence type="inferred from homology"/>
<comment type="subcellular location">
    <subcellularLocation>
        <location evidence="1 5">Nucleus</location>
    </subcellularLocation>
</comment>
<evidence type="ECO:0000313" key="8">
    <source>
        <dbReference type="WBParaSite" id="PSAMB.scaffold6005size10395.g27713.t1"/>
    </source>
</evidence>
<comment type="function">
    <text evidence="5">Involved in ribosomal large subunit assembly.</text>
</comment>
<feature type="region of interest" description="Disordered" evidence="6">
    <location>
        <begin position="162"/>
        <end position="209"/>
    </location>
</feature>
<sequence>MTSSDPTTSVVFKSTEVNKSVEPRIDLGHLLIEDLDPTEIKECPSNEELLETTRDNVQYLFNQIWQLETVRIEDAICVKLPPTTTRLPREKPVPSVRGRTKWEQYAQDKGIRKHKKDKLVWDEQTKTWKPRFGYRRGNDNTKDWMIEIPDQKDPYADHFAERKEQKKERVGKNEFQRLRNLAKNSGGPDRRSRSQPTGANNIPLGVGIDAQERTPQELGHQISRAKMATASMGKFQQNLSKEKPPKDRAKKRQFAPNEQGGTVEKQRHLDILSKMGAKKPKFNAERAFASQQGQQPSEGGASDTSDKKKRTDRPRQKNAIHRQQHFLTKSKETRRGRGRGGASAGGRDGPSARGRGGSSARGGSRGGRGGRGRGRGGGRGGGRGS</sequence>
<dbReference type="Pfam" id="PF04939">
    <property type="entry name" value="RRS1"/>
    <property type="match status" value="1"/>
</dbReference>
<feature type="compositionally biased region" description="Basic residues" evidence="6">
    <location>
        <begin position="307"/>
        <end position="324"/>
    </location>
</feature>
<organism evidence="7 8">
    <name type="scientific">Plectus sambesii</name>
    <dbReference type="NCBI Taxonomy" id="2011161"/>
    <lineage>
        <taxon>Eukaryota</taxon>
        <taxon>Metazoa</taxon>
        <taxon>Ecdysozoa</taxon>
        <taxon>Nematoda</taxon>
        <taxon>Chromadorea</taxon>
        <taxon>Plectida</taxon>
        <taxon>Plectina</taxon>
        <taxon>Plectoidea</taxon>
        <taxon>Plectidae</taxon>
        <taxon>Plectus</taxon>
    </lineage>
</organism>
<keyword evidence="7" id="KW-1185">Reference proteome</keyword>
<protein>
    <recommendedName>
        <fullName evidence="5">Ribosome biogenesis regulatory protein</fullName>
    </recommendedName>
</protein>
<dbReference type="InterPro" id="IPR007023">
    <property type="entry name" value="Ribosom_reg"/>
</dbReference>
<evidence type="ECO:0000256" key="5">
    <source>
        <dbReference type="RuleBase" id="RU364132"/>
    </source>
</evidence>
<feature type="compositionally biased region" description="Gly residues" evidence="6">
    <location>
        <begin position="339"/>
        <end position="367"/>
    </location>
</feature>
<evidence type="ECO:0000313" key="7">
    <source>
        <dbReference type="Proteomes" id="UP000887566"/>
    </source>
</evidence>
<evidence type="ECO:0000256" key="4">
    <source>
        <dbReference type="ARBA" id="ARBA00023242"/>
    </source>
</evidence>